<dbReference type="EMBL" id="ACLR01000170">
    <property type="protein sequence ID" value="EEK16691.1"/>
    <property type="molecule type" value="Genomic_DNA"/>
</dbReference>
<accession>C2MC36</accession>
<feature type="chain" id="PRO_5007911342" evidence="3">
    <location>
        <begin position="31"/>
        <end position="472"/>
    </location>
</feature>
<dbReference type="InterPro" id="IPR046357">
    <property type="entry name" value="PPIase_dom_sf"/>
</dbReference>
<dbReference type="Pfam" id="PF00639">
    <property type="entry name" value="Rotamase"/>
    <property type="match status" value="1"/>
</dbReference>
<dbReference type="PANTHER" id="PTHR47637:SF1">
    <property type="entry name" value="CHAPERONE SURA"/>
    <property type="match status" value="1"/>
</dbReference>
<dbReference type="PANTHER" id="PTHR47637">
    <property type="entry name" value="CHAPERONE SURA"/>
    <property type="match status" value="1"/>
</dbReference>
<evidence type="ECO:0000256" key="3">
    <source>
        <dbReference type="SAM" id="SignalP"/>
    </source>
</evidence>
<evidence type="ECO:0000259" key="4">
    <source>
        <dbReference type="PROSITE" id="PS50198"/>
    </source>
</evidence>
<dbReference type="OrthoDB" id="14196at2"/>
<dbReference type="Gene3D" id="1.10.4030.10">
    <property type="entry name" value="Porin chaperone SurA, peptide-binding domain"/>
    <property type="match status" value="1"/>
</dbReference>
<evidence type="ECO:0000256" key="2">
    <source>
        <dbReference type="PROSITE-ProRule" id="PRU00278"/>
    </source>
</evidence>
<evidence type="ECO:0000313" key="5">
    <source>
        <dbReference type="EMBL" id="EEK16691.1"/>
    </source>
</evidence>
<evidence type="ECO:0000313" key="6">
    <source>
        <dbReference type="Proteomes" id="UP000003303"/>
    </source>
</evidence>
<dbReference type="SUPFAM" id="SSF54534">
    <property type="entry name" value="FKBP-like"/>
    <property type="match status" value="2"/>
</dbReference>
<dbReference type="RefSeq" id="WP_007365490.1">
    <property type="nucleotide sequence ID" value="NZ_ACLR01000170.1"/>
</dbReference>
<dbReference type="STRING" id="596327.PORUE0001_0813"/>
<dbReference type="Proteomes" id="UP000003303">
    <property type="component" value="Unassembled WGS sequence"/>
</dbReference>
<dbReference type="GO" id="GO:0003755">
    <property type="term" value="F:peptidyl-prolyl cis-trans isomerase activity"/>
    <property type="evidence" value="ECO:0007669"/>
    <property type="project" value="UniProtKB-KW"/>
</dbReference>
<keyword evidence="2" id="KW-0697">Rotamase</keyword>
<dbReference type="SUPFAM" id="SSF109998">
    <property type="entry name" value="Triger factor/SurA peptide-binding domain-like"/>
    <property type="match status" value="1"/>
</dbReference>
<comment type="caution">
    <text evidence="5">The sequence shown here is derived from an EMBL/GenBank/DDBJ whole genome shotgun (WGS) entry which is preliminary data.</text>
</comment>
<keyword evidence="1 3" id="KW-0732">Signal</keyword>
<keyword evidence="2" id="KW-0413">Isomerase</keyword>
<name>C2MC36_9PORP</name>
<dbReference type="eggNOG" id="COG0760">
    <property type="taxonomic scope" value="Bacteria"/>
</dbReference>
<protein>
    <submittedName>
        <fullName evidence="5">PPIC-type PPIASE domain protein</fullName>
    </submittedName>
</protein>
<evidence type="ECO:0000256" key="1">
    <source>
        <dbReference type="ARBA" id="ARBA00022729"/>
    </source>
</evidence>
<dbReference type="AlphaFoldDB" id="C2MC36"/>
<sequence>MSIYRSSTSHVRWMIPFILLSLLASFSLTAQTPQHKASRGSIVDEVIWTVGDEPILKSEIENQKLYMRSQGMHLEGNPDCYLTEQLAVQMLFLNQAKIDSISVDNTKVDRFVDNFMESLVQQVGSRERLEEYFNRPYSSIREQQRTMAVNNEIVRQMQQKIIQGVTVTPSEIRSYYAQIPQDSLPYIPDAVEVQVLRITPEIELAAIDKIKEQLRGYSEDIRAGQRDFSTIARLYSQDSRTSVRGGEYGFVARSSLEPEFAQVVFALSDTKQVSPIIRTATGYHIVQLIEKRDNTINFRHILLKPSIAPDKLQQAVSKADSVAVVVRNGKTTFDDAVVLCSNVEETKNNYGLLLNENQESDRYGTALFTMSELQQDYASQVDKMQVGDVSPAFVSQDANGNTQVVLLKLKQRISGHRADMATDFQLIKQLALQDKKQKEIDKWIVQHQKSTYIRISPDFQQCNFRYPGWIKK</sequence>
<dbReference type="InterPro" id="IPR027304">
    <property type="entry name" value="Trigger_fact/SurA_dom_sf"/>
</dbReference>
<gene>
    <name evidence="5" type="ORF">PORUE0001_0813</name>
</gene>
<dbReference type="Gene3D" id="3.10.50.40">
    <property type="match status" value="2"/>
</dbReference>
<dbReference type="InterPro" id="IPR000297">
    <property type="entry name" value="PPIase_PpiC"/>
</dbReference>
<dbReference type="PROSITE" id="PS50198">
    <property type="entry name" value="PPIC_PPIASE_2"/>
    <property type="match status" value="1"/>
</dbReference>
<keyword evidence="6" id="KW-1185">Reference proteome</keyword>
<dbReference type="InterPro" id="IPR050280">
    <property type="entry name" value="OMP_Chaperone_SurA"/>
</dbReference>
<organism evidence="5 6">
    <name type="scientific">Porphyromonas uenonis 60-3</name>
    <dbReference type="NCBI Taxonomy" id="596327"/>
    <lineage>
        <taxon>Bacteria</taxon>
        <taxon>Pseudomonadati</taxon>
        <taxon>Bacteroidota</taxon>
        <taxon>Bacteroidia</taxon>
        <taxon>Bacteroidales</taxon>
        <taxon>Porphyromonadaceae</taxon>
        <taxon>Porphyromonas</taxon>
    </lineage>
</organism>
<feature type="signal peptide" evidence="3">
    <location>
        <begin position="1"/>
        <end position="30"/>
    </location>
</feature>
<reference evidence="5 6" key="1">
    <citation type="submission" date="2009-04" db="EMBL/GenBank/DDBJ databases">
        <authorList>
            <person name="Sebastian Y."/>
            <person name="Madupu R."/>
            <person name="Durkin A.S."/>
            <person name="Torralba M."/>
            <person name="Methe B."/>
            <person name="Sutton G.G."/>
            <person name="Strausberg R.L."/>
            <person name="Nelson K.E."/>
        </authorList>
    </citation>
    <scope>NUCLEOTIDE SEQUENCE [LARGE SCALE GENOMIC DNA]</scope>
    <source>
        <strain evidence="5 6">60-3</strain>
    </source>
</reference>
<feature type="domain" description="PpiC" evidence="4">
    <location>
        <begin position="188"/>
        <end position="290"/>
    </location>
</feature>
<proteinExistence type="predicted"/>